<gene>
    <name evidence="1" type="primary">CDC5_11</name>
    <name evidence="1" type="ORF">DSO57_1033383</name>
</gene>
<comment type="caution">
    <text evidence="1">The sequence shown here is derived from an EMBL/GenBank/DDBJ whole genome shotgun (WGS) entry which is preliminary data.</text>
</comment>
<keyword evidence="1" id="KW-0418">Kinase</keyword>
<keyword evidence="1" id="KW-0808">Transferase</keyword>
<evidence type="ECO:0000313" key="2">
    <source>
        <dbReference type="Proteomes" id="UP001165960"/>
    </source>
</evidence>
<sequence>MVNTFERLFSHLKANRPIDTIRQELSSIPLETPNFISKWVDHGDQYGLGFELLDSTVGIFFRDSTSMVMAPDMYHLEYLYYPPNDENNGIKCEFLLSNSLPSPLHKKQRVLKRYSRYMTDRLSSAVAAPFRASVLPPHLLNPPPYAVPANKAMAQLPYITKFLRTRRASLFRLSSRVVQMNFKSDHIKLIVSGKGHVVTAVSTEGFMETRYLLDILLELKSKSPVQVKSGLSAPLSDDLGESSSPRVAEKSPGDLPRTPVPVETLVEYIEYLRDVMKHILNKKQATIKSTKELQA</sequence>
<dbReference type="EC" id="2.7.11.21" evidence="1"/>
<dbReference type="Proteomes" id="UP001165960">
    <property type="component" value="Unassembled WGS sequence"/>
</dbReference>
<accession>A0ACC2U9X5</accession>
<name>A0ACC2U9X5_9FUNG</name>
<reference evidence="1" key="1">
    <citation type="submission" date="2022-04" db="EMBL/GenBank/DDBJ databases">
        <title>Genome of the entomopathogenic fungus Entomophthora muscae.</title>
        <authorList>
            <person name="Elya C."/>
            <person name="Lovett B.R."/>
            <person name="Lee E."/>
            <person name="Macias A.M."/>
            <person name="Hajek A.E."/>
            <person name="De Bivort B.L."/>
            <person name="Kasson M.T."/>
            <person name="De Fine Licht H.H."/>
            <person name="Stajich J.E."/>
        </authorList>
    </citation>
    <scope>NUCLEOTIDE SEQUENCE</scope>
    <source>
        <strain evidence="1">Berkeley</strain>
    </source>
</reference>
<evidence type="ECO:0000313" key="1">
    <source>
        <dbReference type="EMBL" id="KAJ9083577.1"/>
    </source>
</evidence>
<protein>
    <submittedName>
        <fullName evidence="1">Cell cycle serine/threonine-protein kinase cdc5/MSD2</fullName>
        <ecNumber evidence="1">2.7.11.21</ecNumber>
    </submittedName>
</protein>
<keyword evidence="2" id="KW-1185">Reference proteome</keyword>
<dbReference type="EMBL" id="QTSX02000972">
    <property type="protein sequence ID" value="KAJ9083577.1"/>
    <property type="molecule type" value="Genomic_DNA"/>
</dbReference>
<proteinExistence type="predicted"/>
<organism evidence="1 2">
    <name type="scientific">Entomophthora muscae</name>
    <dbReference type="NCBI Taxonomy" id="34485"/>
    <lineage>
        <taxon>Eukaryota</taxon>
        <taxon>Fungi</taxon>
        <taxon>Fungi incertae sedis</taxon>
        <taxon>Zoopagomycota</taxon>
        <taxon>Entomophthoromycotina</taxon>
        <taxon>Entomophthoromycetes</taxon>
        <taxon>Entomophthorales</taxon>
        <taxon>Entomophthoraceae</taxon>
        <taxon>Entomophthora</taxon>
    </lineage>
</organism>